<gene>
    <name evidence="2" type="ORF">V1I91_06730</name>
</gene>
<dbReference type="Gene3D" id="3.40.50.880">
    <property type="match status" value="1"/>
</dbReference>
<dbReference type="InterPro" id="IPR029062">
    <property type="entry name" value="Class_I_gatase-like"/>
</dbReference>
<dbReference type="InterPro" id="IPR029010">
    <property type="entry name" value="ThuA-like"/>
</dbReference>
<name>A0ABU7IS09_9FLAO</name>
<dbReference type="EMBL" id="JAZDDG010000003">
    <property type="protein sequence ID" value="MEE1975756.1"/>
    <property type="molecule type" value="Genomic_DNA"/>
</dbReference>
<dbReference type="PROSITE" id="PS51257">
    <property type="entry name" value="PROKAR_LIPOPROTEIN"/>
    <property type="match status" value="1"/>
</dbReference>
<keyword evidence="3" id="KW-1185">Reference proteome</keyword>
<dbReference type="Proteomes" id="UP001356308">
    <property type="component" value="Unassembled WGS sequence"/>
</dbReference>
<evidence type="ECO:0000313" key="2">
    <source>
        <dbReference type="EMBL" id="MEE1975756.1"/>
    </source>
</evidence>
<dbReference type="RefSeq" id="WP_272650578.1">
    <property type="nucleotide sequence ID" value="NZ_JAZDDG010000003.1"/>
</dbReference>
<accession>A0ABU7IS09</accession>
<dbReference type="SUPFAM" id="SSF52317">
    <property type="entry name" value="Class I glutamine amidotransferase-like"/>
    <property type="match status" value="1"/>
</dbReference>
<sequence>MNKLKWLVVLVILAAACKENTKEKETAITDSPPTQLKALILDGQNNHYVWPKTTMMMKDYLEETELFEVDIHRMDSVWLGIKYNESRPEPYTSFIEKYPLDSTKYGISTEPIETSRFDINFDQYDVIISNLGASSAMWPESTKKDFENYMANGGGFVVVHAANNPWGEWEEYNKMIALGAWGGRDESTGPYVYYNDAGELIIDDSEGVCGSHGPEYEFELTTRAPEHPIMKGLPSKWLHTQDELYERMRGPFENATILATAYADVEKNAPPWNPEVKGLGQHVPQLMAIEYGDGRVFHTTLGHFDYSMEGVGFITTFQRGAEWAATGNVTQSVPTDFPKEKVTSSRKWND</sequence>
<feature type="domain" description="ThuA-like" evidence="1">
    <location>
        <begin position="118"/>
        <end position="324"/>
    </location>
</feature>
<dbReference type="PANTHER" id="PTHR40469:SF2">
    <property type="entry name" value="GALACTOSE-BINDING DOMAIN-LIKE SUPERFAMILY PROTEIN"/>
    <property type="match status" value="1"/>
</dbReference>
<evidence type="ECO:0000313" key="3">
    <source>
        <dbReference type="Proteomes" id="UP001356308"/>
    </source>
</evidence>
<dbReference type="Pfam" id="PF06283">
    <property type="entry name" value="ThuA"/>
    <property type="match status" value="1"/>
</dbReference>
<proteinExistence type="predicted"/>
<reference evidence="2 3" key="1">
    <citation type="submission" date="2024-01" db="EMBL/GenBank/DDBJ databases">
        <title>Maribacter spp. originated from different algae showed divergent polysaccharides utilization ability.</title>
        <authorList>
            <person name="Wang H."/>
            <person name="Wu Y."/>
        </authorList>
    </citation>
    <scope>NUCLEOTIDE SEQUENCE [LARGE SCALE GENOMIC DNA]</scope>
    <source>
        <strain evidence="2 3">PR1</strain>
    </source>
</reference>
<comment type="caution">
    <text evidence="2">The sequence shown here is derived from an EMBL/GenBank/DDBJ whole genome shotgun (WGS) entry which is preliminary data.</text>
</comment>
<organism evidence="2 3">
    <name type="scientific">Maribacter cobaltidurans</name>
    <dbReference type="NCBI Taxonomy" id="1178778"/>
    <lineage>
        <taxon>Bacteria</taxon>
        <taxon>Pseudomonadati</taxon>
        <taxon>Bacteroidota</taxon>
        <taxon>Flavobacteriia</taxon>
        <taxon>Flavobacteriales</taxon>
        <taxon>Flavobacteriaceae</taxon>
        <taxon>Maribacter</taxon>
    </lineage>
</organism>
<protein>
    <submittedName>
        <fullName evidence="2">ThuA domain-containing protein</fullName>
    </submittedName>
</protein>
<dbReference type="PANTHER" id="PTHR40469">
    <property type="entry name" value="SECRETED GLYCOSYL HYDROLASE"/>
    <property type="match status" value="1"/>
</dbReference>
<evidence type="ECO:0000259" key="1">
    <source>
        <dbReference type="Pfam" id="PF06283"/>
    </source>
</evidence>